<protein>
    <submittedName>
        <fullName evidence="2">Uncharacterized protein</fullName>
    </submittedName>
</protein>
<comment type="caution">
    <text evidence="2">The sequence shown here is derived from an EMBL/GenBank/DDBJ whole genome shotgun (WGS) entry which is preliminary data.</text>
</comment>
<proteinExistence type="predicted"/>
<feature type="compositionally biased region" description="Polar residues" evidence="1">
    <location>
        <begin position="9"/>
        <end position="20"/>
    </location>
</feature>
<evidence type="ECO:0000313" key="2">
    <source>
        <dbReference type="EMBL" id="KAJ1180897.1"/>
    </source>
</evidence>
<dbReference type="AlphaFoldDB" id="A0AAV7TW70"/>
<reference evidence="2" key="1">
    <citation type="journal article" date="2022" name="bioRxiv">
        <title>Sequencing and chromosome-scale assembly of the giantPleurodeles waltlgenome.</title>
        <authorList>
            <person name="Brown T."/>
            <person name="Elewa A."/>
            <person name="Iarovenko S."/>
            <person name="Subramanian E."/>
            <person name="Araus A.J."/>
            <person name="Petzold A."/>
            <person name="Susuki M."/>
            <person name="Suzuki K.-i.T."/>
            <person name="Hayashi T."/>
            <person name="Toyoda A."/>
            <person name="Oliveira C."/>
            <person name="Osipova E."/>
            <person name="Leigh N.D."/>
            <person name="Simon A."/>
            <person name="Yun M.H."/>
        </authorList>
    </citation>
    <scope>NUCLEOTIDE SEQUENCE</scope>
    <source>
        <strain evidence="2">20211129_DDA</strain>
        <tissue evidence="2">Liver</tissue>
    </source>
</reference>
<dbReference type="Proteomes" id="UP001066276">
    <property type="component" value="Chromosome 3_2"/>
</dbReference>
<feature type="compositionally biased region" description="Basic and acidic residues" evidence="1">
    <location>
        <begin position="199"/>
        <end position="219"/>
    </location>
</feature>
<feature type="compositionally biased region" description="Basic and acidic residues" evidence="1">
    <location>
        <begin position="99"/>
        <end position="148"/>
    </location>
</feature>
<evidence type="ECO:0000313" key="3">
    <source>
        <dbReference type="Proteomes" id="UP001066276"/>
    </source>
</evidence>
<feature type="region of interest" description="Disordered" evidence="1">
    <location>
        <begin position="1"/>
        <end position="228"/>
    </location>
</feature>
<accession>A0AAV7TW70</accession>
<feature type="compositionally biased region" description="Basic and acidic residues" evidence="1">
    <location>
        <begin position="156"/>
        <end position="191"/>
    </location>
</feature>
<organism evidence="2 3">
    <name type="scientific">Pleurodeles waltl</name>
    <name type="common">Iberian ribbed newt</name>
    <dbReference type="NCBI Taxonomy" id="8319"/>
    <lineage>
        <taxon>Eukaryota</taxon>
        <taxon>Metazoa</taxon>
        <taxon>Chordata</taxon>
        <taxon>Craniata</taxon>
        <taxon>Vertebrata</taxon>
        <taxon>Euteleostomi</taxon>
        <taxon>Amphibia</taxon>
        <taxon>Batrachia</taxon>
        <taxon>Caudata</taxon>
        <taxon>Salamandroidea</taxon>
        <taxon>Salamandridae</taxon>
        <taxon>Pleurodelinae</taxon>
        <taxon>Pleurodeles</taxon>
    </lineage>
</organism>
<sequence>MEGVGLSKPRSSSNEATQASVPEETDRAPPGANTEPAGAPGRLGYSPSKREHFCGGDKLASSPLVRRAAPRLSCPTGRGCHGPTPTSDRNVNKGIPVKCPRDTLERDSASQDAKHFRGRDLMVRTSPEEKDIGRDTARSPTVGKEKQADPGGKQDAGPDRTLEDQQRNKMNREESPREKTRNPASVQEKDIGSSPATFQEERGSTSSRDIQRKADDRTKPGQLHLSLS</sequence>
<name>A0AAV7TW70_PLEWA</name>
<gene>
    <name evidence="2" type="ORF">NDU88_006108</name>
</gene>
<dbReference type="EMBL" id="JANPWB010000006">
    <property type="protein sequence ID" value="KAJ1180897.1"/>
    <property type="molecule type" value="Genomic_DNA"/>
</dbReference>
<evidence type="ECO:0000256" key="1">
    <source>
        <dbReference type="SAM" id="MobiDB-lite"/>
    </source>
</evidence>
<keyword evidence="3" id="KW-1185">Reference proteome</keyword>